<proteinExistence type="predicted"/>
<comment type="caution">
    <text evidence="2">The sequence shown here is derived from an EMBL/GenBank/DDBJ whole genome shotgun (WGS) entry which is preliminary data.</text>
</comment>
<accession>A0A2N5N2Q9</accession>
<name>A0A2N5N2Q9_9BACL</name>
<keyword evidence="3" id="KW-1185">Reference proteome</keyword>
<protein>
    <recommendedName>
        <fullName evidence="1">N-acetyltransferase domain-containing protein</fullName>
    </recommendedName>
</protein>
<dbReference type="Proteomes" id="UP000234789">
    <property type="component" value="Unassembled WGS sequence"/>
</dbReference>
<evidence type="ECO:0000313" key="3">
    <source>
        <dbReference type="Proteomes" id="UP000234789"/>
    </source>
</evidence>
<sequence length="116" mass="12866">MLDSQVRMAIEFEGRLIGYADLAQIRTNAAELGISIGESGLWGKGIGSLAAGKMMELAREKYGITLFNAETNEENARSRRMLEKLGFVEISRVGREAYLGKDGRLIQYRLGPVIEQ</sequence>
<dbReference type="GO" id="GO:0016747">
    <property type="term" value="F:acyltransferase activity, transferring groups other than amino-acyl groups"/>
    <property type="evidence" value="ECO:0007669"/>
    <property type="project" value="InterPro"/>
</dbReference>
<reference evidence="2 3" key="1">
    <citation type="submission" date="2017-05" db="EMBL/GenBank/DDBJ databases">
        <title>Functional genome analysis of Paenibacillus pasadenensis strain R16: insights on endophytic life style and antifungal activity.</title>
        <authorList>
            <person name="Passera A."/>
            <person name="Marcolungo L."/>
            <person name="Casati P."/>
            <person name="Brasca M."/>
            <person name="Quaglino F."/>
            <person name="Delledonne M."/>
        </authorList>
    </citation>
    <scope>NUCLEOTIDE SEQUENCE [LARGE SCALE GENOMIC DNA]</scope>
    <source>
        <strain evidence="2 3">R16</strain>
    </source>
</reference>
<dbReference type="PROSITE" id="PS51186">
    <property type="entry name" value="GNAT"/>
    <property type="match status" value="1"/>
</dbReference>
<dbReference type="InterPro" id="IPR016181">
    <property type="entry name" value="Acyl_CoA_acyltransferase"/>
</dbReference>
<dbReference type="Pfam" id="PF13302">
    <property type="entry name" value="Acetyltransf_3"/>
    <property type="match status" value="1"/>
</dbReference>
<feature type="domain" description="N-acetyltransferase" evidence="1">
    <location>
        <begin position="1"/>
        <end position="111"/>
    </location>
</feature>
<dbReference type="PANTHER" id="PTHR43415:SF3">
    <property type="entry name" value="GNAT-FAMILY ACETYLTRANSFERASE"/>
    <property type="match status" value="1"/>
</dbReference>
<organism evidence="2 3">
    <name type="scientific">Paenibacillus pasadenensis</name>
    <dbReference type="NCBI Taxonomy" id="217090"/>
    <lineage>
        <taxon>Bacteria</taxon>
        <taxon>Bacillati</taxon>
        <taxon>Bacillota</taxon>
        <taxon>Bacilli</taxon>
        <taxon>Bacillales</taxon>
        <taxon>Paenibacillaceae</taxon>
        <taxon>Paenibacillus</taxon>
    </lineage>
</organism>
<dbReference type="SUPFAM" id="SSF55729">
    <property type="entry name" value="Acyl-CoA N-acyltransferases (Nat)"/>
    <property type="match status" value="1"/>
</dbReference>
<dbReference type="OrthoDB" id="9795206at2"/>
<dbReference type="Gene3D" id="3.40.630.30">
    <property type="match status" value="1"/>
</dbReference>
<dbReference type="PANTHER" id="PTHR43415">
    <property type="entry name" value="SPERMIDINE N(1)-ACETYLTRANSFERASE"/>
    <property type="match status" value="1"/>
</dbReference>
<gene>
    <name evidence="2" type="ORF">B8V81_3046</name>
</gene>
<dbReference type="AlphaFoldDB" id="A0A2N5N2Q9"/>
<dbReference type="InterPro" id="IPR000182">
    <property type="entry name" value="GNAT_dom"/>
</dbReference>
<evidence type="ECO:0000313" key="2">
    <source>
        <dbReference type="EMBL" id="PLT44615.1"/>
    </source>
</evidence>
<evidence type="ECO:0000259" key="1">
    <source>
        <dbReference type="PROSITE" id="PS51186"/>
    </source>
</evidence>
<dbReference type="EMBL" id="NFEZ01000004">
    <property type="protein sequence ID" value="PLT44615.1"/>
    <property type="molecule type" value="Genomic_DNA"/>
</dbReference>